<name>A0ABQ1KY76_9GAMM</name>
<dbReference type="Proteomes" id="UP000629025">
    <property type="component" value="Unassembled WGS sequence"/>
</dbReference>
<protein>
    <submittedName>
        <fullName evidence="1">Uncharacterized protein</fullName>
    </submittedName>
</protein>
<organism evidence="1 2">
    <name type="scientific">Marinobacterium zhoushanense</name>
    <dbReference type="NCBI Taxonomy" id="1679163"/>
    <lineage>
        <taxon>Bacteria</taxon>
        <taxon>Pseudomonadati</taxon>
        <taxon>Pseudomonadota</taxon>
        <taxon>Gammaproteobacteria</taxon>
        <taxon>Oceanospirillales</taxon>
        <taxon>Oceanospirillaceae</taxon>
        <taxon>Marinobacterium</taxon>
    </lineage>
</organism>
<evidence type="ECO:0000313" key="2">
    <source>
        <dbReference type="Proteomes" id="UP000629025"/>
    </source>
</evidence>
<reference evidence="2" key="1">
    <citation type="journal article" date="2019" name="Int. J. Syst. Evol. Microbiol.">
        <title>The Global Catalogue of Microorganisms (GCM) 10K type strain sequencing project: providing services to taxonomists for standard genome sequencing and annotation.</title>
        <authorList>
            <consortium name="The Broad Institute Genomics Platform"/>
            <consortium name="The Broad Institute Genome Sequencing Center for Infectious Disease"/>
            <person name="Wu L."/>
            <person name="Ma J."/>
        </authorList>
    </citation>
    <scope>NUCLEOTIDE SEQUENCE [LARGE SCALE GENOMIC DNA]</scope>
    <source>
        <strain evidence="2">CGMCC 1.15341</strain>
    </source>
</reference>
<comment type="caution">
    <text evidence="1">The sequence shown here is derived from an EMBL/GenBank/DDBJ whole genome shotgun (WGS) entry which is preliminary data.</text>
</comment>
<sequence>MHGSGVVALGDYRAERHRLRGIITGTIAKAGYRRRWPDWSPISAIRRISCVGCLLKTLQTVRPDIRRAGEGNYEKIRNRHHDAVSVAGAGNGP</sequence>
<gene>
    <name evidence="1" type="ORF">GCM10011352_42700</name>
</gene>
<evidence type="ECO:0000313" key="1">
    <source>
        <dbReference type="EMBL" id="GGC11695.1"/>
    </source>
</evidence>
<accession>A0ABQ1KY76</accession>
<keyword evidence="2" id="KW-1185">Reference proteome</keyword>
<proteinExistence type="predicted"/>
<dbReference type="EMBL" id="BMIJ01000012">
    <property type="protein sequence ID" value="GGC11695.1"/>
    <property type="molecule type" value="Genomic_DNA"/>
</dbReference>